<name>A0A8H3DAP5_9AGAM</name>
<feature type="compositionally biased region" description="Basic residues" evidence="1">
    <location>
        <begin position="45"/>
        <end position="55"/>
    </location>
</feature>
<dbReference type="EMBL" id="CAJMWT010007039">
    <property type="protein sequence ID" value="CAE6522120.1"/>
    <property type="molecule type" value="Genomic_DNA"/>
</dbReference>
<protein>
    <submittedName>
        <fullName evidence="2">Uncharacterized protein</fullName>
    </submittedName>
</protein>
<evidence type="ECO:0000313" key="2">
    <source>
        <dbReference type="EMBL" id="CAE6522120.1"/>
    </source>
</evidence>
<gene>
    <name evidence="2" type="ORF">RDB_LOCUS166852</name>
</gene>
<sequence>MTGMIKKLVESKNEELMLAAQVIRSVESAHMKRPSMAKDEQSISPKKKRSRKSHKLDKAKLIVKQQEKNRRLARKKLRQSKGSISNTTPSSKEKPNGTDSSVTSSNIRGAPDRRMKRVSFI</sequence>
<dbReference type="AlphaFoldDB" id="A0A8H3DAP5"/>
<feature type="compositionally biased region" description="Polar residues" evidence="1">
    <location>
        <begin position="97"/>
        <end position="107"/>
    </location>
</feature>
<organism evidence="2 3">
    <name type="scientific">Rhizoctonia solani</name>
    <dbReference type="NCBI Taxonomy" id="456999"/>
    <lineage>
        <taxon>Eukaryota</taxon>
        <taxon>Fungi</taxon>
        <taxon>Dikarya</taxon>
        <taxon>Basidiomycota</taxon>
        <taxon>Agaricomycotina</taxon>
        <taxon>Agaricomycetes</taxon>
        <taxon>Cantharellales</taxon>
        <taxon>Ceratobasidiaceae</taxon>
        <taxon>Rhizoctonia</taxon>
    </lineage>
</organism>
<comment type="caution">
    <text evidence="2">The sequence shown here is derived from an EMBL/GenBank/DDBJ whole genome shotgun (WGS) entry which is preliminary data.</text>
</comment>
<proteinExistence type="predicted"/>
<evidence type="ECO:0000313" key="3">
    <source>
        <dbReference type="Proteomes" id="UP000663843"/>
    </source>
</evidence>
<evidence type="ECO:0000256" key="1">
    <source>
        <dbReference type="SAM" id="MobiDB-lite"/>
    </source>
</evidence>
<dbReference type="Proteomes" id="UP000663843">
    <property type="component" value="Unassembled WGS sequence"/>
</dbReference>
<feature type="compositionally biased region" description="Basic and acidic residues" evidence="1">
    <location>
        <begin position="56"/>
        <end position="70"/>
    </location>
</feature>
<feature type="compositionally biased region" description="Polar residues" evidence="1">
    <location>
        <begin position="80"/>
        <end position="90"/>
    </location>
</feature>
<reference evidence="2" key="1">
    <citation type="submission" date="2021-01" db="EMBL/GenBank/DDBJ databases">
        <authorList>
            <person name="Kaushik A."/>
        </authorList>
    </citation>
    <scope>NUCLEOTIDE SEQUENCE</scope>
    <source>
        <strain evidence="2">AG2-2IIIB</strain>
    </source>
</reference>
<accession>A0A8H3DAP5</accession>
<feature type="region of interest" description="Disordered" evidence="1">
    <location>
        <begin position="27"/>
        <end position="121"/>
    </location>
</feature>